<dbReference type="Pfam" id="PF02892">
    <property type="entry name" value="zf-BED"/>
    <property type="match status" value="1"/>
</dbReference>
<proteinExistence type="predicted"/>
<organism evidence="12 13">
    <name type="scientific">Amborella trichopoda</name>
    <dbReference type="NCBI Taxonomy" id="13333"/>
    <lineage>
        <taxon>Eukaryota</taxon>
        <taxon>Viridiplantae</taxon>
        <taxon>Streptophyta</taxon>
        <taxon>Embryophyta</taxon>
        <taxon>Tracheophyta</taxon>
        <taxon>Spermatophyta</taxon>
        <taxon>Magnoliopsida</taxon>
        <taxon>Amborellales</taxon>
        <taxon>Amborellaceae</taxon>
        <taxon>Amborella</taxon>
    </lineage>
</organism>
<keyword evidence="4 10" id="KW-0863">Zinc-finger</keyword>
<dbReference type="STRING" id="13333.U5D9E5"/>
<keyword evidence="8" id="KW-0804">Transcription</keyword>
<dbReference type="HOGENOM" id="CLU_009123_1_3_1"/>
<dbReference type="InterPro" id="IPR012337">
    <property type="entry name" value="RNaseH-like_sf"/>
</dbReference>
<dbReference type="InterPro" id="IPR052035">
    <property type="entry name" value="ZnF_BED_domain_contain"/>
</dbReference>
<dbReference type="GO" id="GO:0008270">
    <property type="term" value="F:zinc ion binding"/>
    <property type="evidence" value="ECO:0007669"/>
    <property type="project" value="UniProtKB-KW"/>
</dbReference>
<dbReference type="GO" id="GO:0046983">
    <property type="term" value="F:protein dimerization activity"/>
    <property type="evidence" value="ECO:0007669"/>
    <property type="project" value="InterPro"/>
</dbReference>
<evidence type="ECO:0000256" key="8">
    <source>
        <dbReference type="ARBA" id="ARBA00023163"/>
    </source>
</evidence>
<dbReference type="Proteomes" id="UP000017836">
    <property type="component" value="Unassembled WGS sequence"/>
</dbReference>
<evidence type="ECO:0000256" key="1">
    <source>
        <dbReference type="ARBA" id="ARBA00004123"/>
    </source>
</evidence>
<dbReference type="InterPro" id="IPR003656">
    <property type="entry name" value="Znf_BED"/>
</dbReference>
<dbReference type="InterPro" id="IPR025525">
    <property type="entry name" value="hAT-like_transposase_RNase-H"/>
</dbReference>
<evidence type="ECO:0000256" key="5">
    <source>
        <dbReference type="ARBA" id="ARBA00022833"/>
    </source>
</evidence>
<protein>
    <recommendedName>
        <fullName evidence="11">BED-type domain-containing protein</fullName>
    </recommendedName>
</protein>
<evidence type="ECO:0000256" key="4">
    <source>
        <dbReference type="ARBA" id="ARBA00022771"/>
    </source>
</evidence>
<evidence type="ECO:0000256" key="9">
    <source>
        <dbReference type="ARBA" id="ARBA00023242"/>
    </source>
</evidence>
<dbReference type="InterPro" id="IPR036236">
    <property type="entry name" value="Znf_C2H2_sf"/>
</dbReference>
<dbReference type="Gramene" id="ERN18855">
    <property type="protein sequence ID" value="ERN18855"/>
    <property type="gene ID" value="AMTR_s00067p00136180"/>
</dbReference>
<name>U5D9E5_AMBTC</name>
<dbReference type="InterPro" id="IPR008906">
    <property type="entry name" value="HATC_C_dom"/>
</dbReference>
<dbReference type="GO" id="GO:0005634">
    <property type="term" value="C:nucleus"/>
    <property type="evidence" value="ECO:0007669"/>
    <property type="project" value="UniProtKB-SubCell"/>
</dbReference>
<dbReference type="eggNOG" id="KOG1121">
    <property type="taxonomic scope" value="Eukaryota"/>
</dbReference>
<dbReference type="SMART" id="SM00614">
    <property type="entry name" value="ZnF_BED"/>
    <property type="match status" value="1"/>
</dbReference>
<evidence type="ECO:0000259" key="11">
    <source>
        <dbReference type="PROSITE" id="PS50808"/>
    </source>
</evidence>
<evidence type="ECO:0000256" key="6">
    <source>
        <dbReference type="ARBA" id="ARBA00023015"/>
    </source>
</evidence>
<dbReference type="GO" id="GO:0009791">
    <property type="term" value="P:post-embryonic development"/>
    <property type="evidence" value="ECO:0007669"/>
    <property type="project" value="UniProtKB-ARBA"/>
</dbReference>
<evidence type="ECO:0000256" key="10">
    <source>
        <dbReference type="PROSITE-ProRule" id="PRU00027"/>
    </source>
</evidence>
<evidence type="ECO:0000256" key="2">
    <source>
        <dbReference type="ARBA" id="ARBA00011738"/>
    </source>
</evidence>
<dbReference type="OMA" id="FCSIAIP"/>
<dbReference type="GO" id="GO:0003677">
    <property type="term" value="F:DNA binding"/>
    <property type="evidence" value="ECO:0007669"/>
    <property type="project" value="UniProtKB-KW"/>
</dbReference>
<dbReference type="SUPFAM" id="SSF53098">
    <property type="entry name" value="Ribonuclease H-like"/>
    <property type="match status" value="1"/>
</dbReference>
<comment type="subunit">
    <text evidence="2">Homodimer.</text>
</comment>
<evidence type="ECO:0000256" key="3">
    <source>
        <dbReference type="ARBA" id="ARBA00022723"/>
    </source>
</evidence>
<dbReference type="EMBL" id="KI392078">
    <property type="protein sequence ID" value="ERN18855.1"/>
    <property type="molecule type" value="Genomic_DNA"/>
</dbReference>
<keyword evidence="9" id="KW-0539">Nucleus</keyword>
<evidence type="ECO:0000313" key="13">
    <source>
        <dbReference type="Proteomes" id="UP000017836"/>
    </source>
</evidence>
<dbReference type="PANTHER" id="PTHR46481">
    <property type="entry name" value="ZINC FINGER BED DOMAIN-CONTAINING PROTEIN 4"/>
    <property type="match status" value="1"/>
</dbReference>
<dbReference type="PANTHER" id="PTHR46481:SF10">
    <property type="entry name" value="ZINC FINGER BED DOMAIN-CONTAINING PROTEIN 39"/>
    <property type="match status" value="1"/>
</dbReference>
<keyword evidence="6" id="KW-0805">Transcription regulation</keyword>
<evidence type="ECO:0000313" key="12">
    <source>
        <dbReference type="EMBL" id="ERN18855.1"/>
    </source>
</evidence>
<dbReference type="Pfam" id="PF14372">
    <property type="entry name" value="hAT-like_RNase-H"/>
    <property type="match status" value="1"/>
</dbReference>
<accession>U5D9E5</accession>
<keyword evidence="13" id="KW-1185">Reference proteome</keyword>
<keyword evidence="7" id="KW-0238">DNA-binding</keyword>
<comment type="subcellular location">
    <subcellularLocation>
        <location evidence="1">Nucleus</location>
    </subcellularLocation>
</comment>
<dbReference type="Pfam" id="PF05699">
    <property type="entry name" value="Dimer_Tnp_hAT"/>
    <property type="match status" value="1"/>
</dbReference>
<gene>
    <name evidence="12" type="ORF">AMTR_s00067p00136180</name>
</gene>
<reference evidence="13" key="1">
    <citation type="journal article" date="2013" name="Science">
        <title>The Amborella genome and the evolution of flowering plants.</title>
        <authorList>
            <consortium name="Amborella Genome Project"/>
        </authorList>
    </citation>
    <scope>NUCLEOTIDE SEQUENCE [LARGE SCALE GENOMIC DNA]</scope>
</reference>
<evidence type="ECO:0000256" key="7">
    <source>
        <dbReference type="ARBA" id="ARBA00023125"/>
    </source>
</evidence>
<sequence>MERSIKSKLDRSPVSSFSTIYAQIRVFPYVKFCGVPGIYVIIVSVNEHYIASIKMSHPLPSKRKTISSVWDEFEKVRSEDGSVKAACKHCHRNLVGSSAHGTSHLKRHLGRCAKRVHIGSGQQLVVTCIKKGEASSVNFKFDQGRSRYDLAKMILLHEYPSSMVEHTTFRTFVRNLQPLFSMVSPSTIESDIIEIYKKEKKKLYEELEKIPSRISLSANIWSSCQNLEYLCLIAHYIDDAWVLQKQILSFVNLPSRTGGAIAEVLLDLLSQWNVDKKLFSITLNSASYNDVAASSLRSRLSRNSSLPLEGKIFHLCCCSHVVNLMVQDGLEVIQEVLQKIRESIKYVKTSHVRQERFNEIINQLGIQSKQNIFLDVPTRWNSTYHMLDVTLELREAFSCFAQCDSMCNMVPSEDEWERVKEICDCLKLFYDITNTFLGSKYPTANLYFPEVYQMHLRLVEWSMSLNKHISSMAIKMKEKFDKYWKISNLVLAIAVVIDPRFKLKFVEYSYSQIYGNDAEHHIRMVRQGVYDLCNEYESKEPLASNSESSLAVSASTSSGGVDTHGKLWAMEFEKFVRESSSNQARKSELDRYLEEPIFPRNLDFNIRNWWQLNAPRFPTLSKMARDILGIPVSTVTSDSTFDIGGQVLDQYRSSLLPETIQALMCAQDWLWNELKGGKSSSIVAW</sequence>
<keyword evidence="3" id="KW-0479">Metal-binding</keyword>
<dbReference type="SUPFAM" id="SSF57667">
    <property type="entry name" value="beta-beta-alpha zinc fingers"/>
    <property type="match status" value="1"/>
</dbReference>
<dbReference type="PROSITE" id="PS50808">
    <property type="entry name" value="ZF_BED"/>
    <property type="match status" value="1"/>
</dbReference>
<keyword evidence="5" id="KW-0862">Zinc</keyword>
<dbReference type="AlphaFoldDB" id="U5D9E5"/>
<feature type="domain" description="BED-type" evidence="11">
    <location>
        <begin position="64"/>
        <end position="117"/>
    </location>
</feature>